<organism evidence="3 4">
    <name type="scientific">Burkholderia cenocepacia</name>
    <dbReference type="NCBI Taxonomy" id="95486"/>
    <lineage>
        <taxon>Bacteria</taxon>
        <taxon>Pseudomonadati</taxon>
        <taxon>Pseudomonadota</taxon>
        <taxon>Betaproteobacteria</taxon>
        <taxon>Burkholderiales</taxon>
        <taxon>Burkholderiaceae</taxon>
        <taxon>Burkholderia</taxon>
        <taxon>Burkholderia cepacia complex</taxon>
    </lineage>
</organism>
<reference evidence="3 4" key="1">
    <citation type="submission" date="2017-04" db="EMBL/GenBank/DDBJ databases">
        <title>Complete genome sequence of Burkholderia cenocepacia PC184 Midwest clone.</title>
        <authorList>
            <person name="Mulks M.H."/>
            <person name="Cooper V.S."/>
        </authorList>
    </citation>
    <scope>NUCLEOTIDE SEQUENCE [LARGE SCALE GENOMIC DNA]</scope>
    <source>
        <strain evidence="3 4">PC184 Mulks</strain>
    </source>
</reference>
<evidence type="ECO:0008006" key="5">
    <source>
        <dbReference type="Google" id="ProtNLM"/>
    </source>
</evidence>
<gene>
    <name evidence="3" type="ORF">B9Z07_20350</name>
</gene>
<dbReference type="InterPro" id="IPR028098">
    <property type="entry name" value="Glyco_trans_4-like_N"/>
</dbReference>
<evidence type="ECO:0000313" key="4">
    <source>
        <dbReference type="Proteomes" id="UP000244809"/>
    </source>
</evidence>
<name>A0AAD0NDM5_9BURK</name>
<dbReference type="GO" id="GO:0016757">
    <property type="term" value="F:glycosyltransferase activity"/>
    <property type="evidence" value="ECO:0007669"/>
    <property type="project" value="InterPro"/>
</dbReference>
<dbReference type="PANTHER" id="PTHR45947:SF3">
    <property type="entry name" value="SULFOQUINOVOSYL TRANSFERASE SQD2"/>
    <property type="match status" value="1"/>
</dbReference>
<feature type="domain" description="Glycosyltransferase subfamily 4-like N-terminal" evidence="2">
    <location>
        <begin position="63"/>
        <end position="202"/>
    </location>
</feature>
<proteinExistence type="predicted"/>
<feature type="domain" description="Glycosyl transferase family 1" evidence="1">
    <location>
        <begin position="278"/>
        <end position="359"/>
    </location>
</feature>
<dbReference type="SUPFAM" id="SSF53756">
    <property type="entry name" value="UDP-Glycosyltransferase/glycogen phosphorylase"/>
    <property type="match status" value="1"/>
</dbReference>
<dbReference type="InterPro" id="IPR050194">
    <property type="entry name" value="Glycosyltransferase_grp1"/>
</dbReference>
<dbReference type="EMBL" id="CP021069">
    <property type="protein sequence ID" value="AWG31195.1"/>
    <property type="molecule type" value="Genomic_DNA"/>
</dbReference>
<protein>
    <recommendedName>
        <fullName evidence="5">Glycosyltransferase</fullName>
    </recommendedName>
</protein>
<evidence type="ECO:0000259" key="2">
    <source>
        <dbReference type="Pfam" id="PF13439"/>
    </source>
</evidence>
<dbReference type="AlphaFoldDB" id="A0AAD0NDM5"/>
<evidence type="ECO:0000313" key="3">
    <source>
        <dbReference type="EMBL" id="AWG31195.1"/>
    </source>
</evidence>
<dbReference type="InterPro" id="IPR001296">
    <property type="entry name" value="Glyco_trans_1"/>
</dbReference>
<dbReference type="Pfam" id="PF13439">
    <property type="entry name" value="Glyco_transf_4"/>
    <property type="match status" value="1"/>
</dbReference>
<dbReference type="Pfam" id="PF00534">
    <property type="entry name" value="Glycos_transf_1"/>
    <property type="match status" value="1"/>
</dbReference>
<evidence type="ECO:0000259" key="1">
    <source>
        <dbReference type="Pfam" id="PF00534"/>
    </source>
</evidence>
<accession>A0AAD0NDM5</accession>
<dbReference type="PANTHER" id="PTHR45947">
    <property type="entry name" value="SULFOQUINOVOSYL TRANSFERASE SQD2"/>
    <property type="match status" value="1"/>
</dbReference>
<sequence length="391" mass="43513">MFSTRHRATAVPPVSWKTMSGFFAEQYPDLEIGIFCSEEGATPAGQLRMGSENGIPVYRLSTPQEVDMDWRPFNETHAEPFERVLDHFQPDIIHFHCIQRLTATIVEVALARKIPYVITLHDAWWISDSQFLIDDDGLLQLPSPDVLADCARSRHGVASIVRRHRLMSLLRHSSANLSVSTSFARVYASAGVTGIKVVENGVPEIQRCVRSGRSDGRVALGLVGGRSPHKGASLIEAGLRHVSYKNLHLTMIDGTLEVGQSIDTIWGTTPVTLSAPYPQAKVTELYRQLDVLLAPSTWPESFGLVTREALESGLWVVASRLGAIGEEVEDGHNGYLIDVNNTKDLKRILKIIDDDPEKYKGYPPSRRKPIRRVNEQVAELHHLYREIVAGA</sequence>
<dbReference type="Proteomes" id="UP000244809">
    <property type="component" value="Chromosome 3"/>
</dbReference>
<dbReference type="Gene3D" id="3.40.50.2000">
    <property type="entry name" value="Glycogen Phosphorylase B"/>
    <property type="match status" value="2"/>
</dbReference>